<dbReference type="CDD" id="cd06127">
    <property type="entry name" value="DEDDh"/>
    <property type="match status" value="1"/>
</dbReference>
<sequence length="480" mass="52226">MSLSSGLPARLAFIDVETTGAHPVRDRVTEIAILRIEGGEVVARWESLVDPGVPIPRMIQDLVGITDAMVSGAPRFEALADTVAALLEGCVFVAHNARFDYGFIKNEFARAGRSFDAPVLCTVKLSRALHPEHHRHGLDALIERHGLVCDARHRAMGDAEALLQFARLVSGNFAPETMARAAERAMKAPARPPGLPEGMLEAVPDGPGVYLLHAEAEPPPAGRGDRPLYIGRSLNLRGKVREHFAASGAKARDAELARQVRRVDWIETAGELGALLLEAELLKQLRPPGNRLPEAGDGAFALRLVANRKRAPIYEQVPIAGTDPQDWEDLCGAFRNRREADNLLRELALLYRLCPRRLGLEPGTSGACSAHAARRCAGVCAGRESMAEHDARLAGALAAARVKPWPWPGAVIVAERHAASGREAFHLFDLWCHLGSADRRDALPALHAAAERRFDLDTWRMLGRWLAVPAHLAAVEPITR</sequence>
<dbReference type="InterPro" id="IPR047296">
    <property type="entry name" value="GIY-YIG_UvrC_Cho"/>
</dbReference>
<keyword evidence="4" id="KW-0540">Nuclease</keyword>
<dbReference type="SUPFAM" id="SSF53098">
    <property type="entry name" value="Ribonuclease H-like"/>
    <property type="match status" value="1"/>
</dbReference>
<evidence type="ECO:0000313" key="4">
    <source>
        <dbReference type="EMBL" id="MFC5768625.1"/>
    </source>
</evidence>
<dbReference type="EMBL" id="JBHSOG010000011">
    <property type="protein sequence ID" value="MFC5768625.1"/>
    <property type="molecule type" value="Genomic_DNA"/>
</dbReference>
<dbReference type="PROSITE" id="PS50164">
    <property type="entry name" value="GIY_YIG"/>
    <property type="match status" value="1"/>
</dbReference>
<dbReference type="InterPro" id="IPR012337">
    <property type="entry name" value="RNaseH-like_sf"/>
</dbReference>
<keyword evidence="4" id="KW-0378">Hydrolase</keyword>
<dbReference type="Gene3D" id="3.40.1440.10">
    <property type="entry name" value="GIY-YIG endonuclease"/>
    <property type="match status" value="1"/>
</dbReference>
<evidence type="ECO:0000256" key="1">
    <source>
        <dbReference type="ARBA" id="ARBA00012417"/>
    </source>
</evidence>
<dbReference type="Gene3D" id="3.30.420.10">
    <property type="entry name" value="Ribonuclease H-like superfamily/Ribonuclease H"/>
    <property type="match status" value="1"/>
</dbReference>
<dbReference type="InterPro" id="IPR035901">
    <property type="entry name" value="GIY-YIG_endonuc_sf"/>
</dbReference>
<dbReference type="PANTHER" id="PTHR30231">
    <property type="entry name" value="DNA POLYMERASE III SUBUNIT EPSILON"/>
    <property type="match status" value="1"/>
</dbReference>
<dbReference type="NCBIfam" id="TIGR00573">
    <property type="entry name" value="dnaq"/>
    <property type="match status" value="1"/>
</dbReference>
<keyword evidence="4" id="KW-0269">Exonuclease</keyword>
<evidence type="ECO:0000259" key="3">
    <source>
        <dbReference type="PROSITE" id="PS50164"/>
    </source>
</evidence>
<dbReference type="PANTHER" id="PTHR30231:SF37">
    <property type="entry name" value="EXODEOXYRIBONUCLEASE 10"/>
    <property type="match status" value="1"/>
</dbReference>
<comment type="caution">
    <text evidence="4">The sequence shown here is derived from an EMBL/GenBank/DDBJ whole genome shotgun (WGS) entry which is preliminary data.</text>
</comment>
<dbReference type="InterPro" id="IPR006054">
    <property type="entry name" value="DnaQ"/>
</dbReference>
<dbReference type="InterPro" id="IPR013520">
    <property type="entry name" value="Ribonucl_H"/>
</dbReference>
<name>A0ABW1AN90_9RHOO</name>
<organism evidence="4 5">
    <name type="scientific">Thauera sinica</name>
    <dbReference type="NCBI Taxonomy" id="2665146"/>
    <lineage>
        <taxon>Bacteria</taxon>
        <taxon>Pseudomonadati</taxon>
        <taxon>Pseudomonadota</taxon>
        <taxon>Betaproteobacteria</taxon>
        <taxon>Rhodocyclales</taxon>
        <taxon>Zoogloeaceae</taxon>
        <taxon>Thauera</taxon>
    </lineage>
</organism>
<keyword evidence="5" id="KW-1185">Reference proteome</keyword>
<dbReference type="RefSeq" id="WP_096450835.1">
    <property type="nucleotide sequence ID" value="NZ_JBHSOG010000011.1"/>
</dbReference>
<dbReference type="SUPFAM" id="SSF82771">
    <property type="entry name" value="GIY-YIG endonuclease"/>
    <property type="match status" value="1"/>
</dbReference>
<evidence type="ECO:0000256" key="2">
    <source>
        <dbReference type="ARBA" id="ARBA00049244"/>
    </source>
</evidence>
<dbReference type="InterPro" id="IPR036397">
    <property type="entry name" value="RNaseH_sf"/>
</dbReference>
<gene>
    <name evidence="4" type="ORF">ACFPTN_04500</name>
</gene>
<comment type="catalytic activity">
    <reaction evidence="2">
        <text>DNA(n) + a 2'-deoxyribonucleoside 5'-triphosphate = DNA(n+1) + diphosphate</text>
        <dbReference type="Rhea" id="RHEA:22508"/>
        <dbReference type="Rhea" id="RHEA-COMP:17339"/>
        <dbReference type="Rhea" id="RHEA-COMP:17340"/>
        <dbReference type="ChEBI" id="CHEBI:33019"/>
        <dbReference type="ChEBI" id="CHEBI:61560"/>
        <dbReference type="ChEBI" id="CHEBI:173112"/>
        <dbReference type="EC" id="2.7.7.7"/>
    </reaction>
</comment>
<accession>A0ABW1AN90</accession>
<dbReference type="CDD" id="cd10434">
    <property type="entry name" value="GIY-YIG_UvrC_Cho"/>
    <property type="match status" value="1"/>
</dbReference>
<protein>
    <recommendedName>
        <fullName evidence="1">DNA-directed DNA polymerase</fullName>
        <ecNumber evidence="1">2.7.7.7</ecNumber>
    </recommendedName>
</protein>
<dbReference type="InterPro" id="IPR000305">
    <property type="entry name" value="GIY-YIG_endonuc"/>
</dbReference>
<dbReference type="SMART" id="SM00479">
    <property type="entry name" value="EXOIII"/>
    <property type="match status" value="1"/>
</dbReference>
<dbReference type="GO" id="GO:0004527">
    <property type="term" value="F:exonuclease activity"/>
    <property type="evidence" value="ECO:0007669"/>
    <property type="project" value="UniProtKB-KW"/>
</dbReference>
<proteinExistence type="predicted"/>
<evidence type="ECO:0000313" key="5">
    <source>
        <dbReference type="Proteomes" id="UP001595974"/>
    </source>
</evidence>
<dbReference type="Pfam" id="PF00929">
    <property type="entry name" value="RNase_T"/>
    <property type="match status" value="1"/>
</dbReference>
<reference evidence="5" key="1">
    <citation type="journal article" date="2019" name="Int. J. Syst. Evol. Microbiol.">
        <title>The Global Catalogue of Microorganisms (GCM) 10K type strain sequencing project: providing services to taxonomists for standard genome sequencing and annotation.</title>
        <authorList>
            <consortium name="The Broad Institute Genomics Platform"/>
            <consortium name="The Broad Institute Genome Sequencing Center for Infectious Disease"/>
            <person name="Wu L."/>
            <person name="Ma J."/>
        </authorList>
    </citation>
    <scope>NUCLEOTIDE SEQUENCE [LARGE SCALE GENOMIC DNA]</scope>
    <source>
        <strain evidence="5">SHR3</strain>
    </source>
</reference>
<feature type="domain" description="GIY-YIG" evidence="3">
    <location>
        <begin position="205"/>
        <end position="291"/>
    </location>
</feature>
<dbReference type="EC" id="2.7.7.7" evidence="1"/>
<dbReference type="Proteomes" id="UP001595974">
    <property type="component" value="Unassembled WGS sequence"/>
</dbReference>